<feature type="region of interest" description="Disordered" evidence="1">
    <location>
        <begin position="48"/>
        <end position="82"/>
    </location>
</feature>
<evidence type="ECO:0000259" key="2">
    <source>
        <dbReference type="PROSITE" id="PS51747"/>
    </source>
</evidence>
<feature type="compositionally biased region" description="Basic and acidic residues" evidence="1">
    <location>
        <begin position="193"/>
        <end position="204"/>
    </location>
</feature>
<dbReference type="GO" id="GO:0006139">
    <property type="term" value="P:nucleobase-containing compound metabolic process"/>
    <property type="evidence" value="ECO:0007669"/>
    <property type="project" value="UniProtKB-ARBA"/>
</dbReference>
<feature type="region of interest" description="Disordered" evidence="1">
    <location>
        <begin position="139"/>
        <end position="212"/>
    </location>
</feature>
<proteinExistence type="predicted"/>
<dbReference type="EMBL" id="KE721288">
    <property type="protein sequence ID" value="ERF70792.1"/>
    <property type="molecule type" value="Genomic_DNA"/>
</dbReference>
<keyword evidence="4" id="KW-1185">Reference proteome</keyword>
<feature type="compositionally biased region" description="Polar residues" evidence="1">
    <location>
        <begin position="174"/>
        <end position="192"/>
    </location>
</feature>
<dbReference type="GO" id="GO:0003824">
    <property type="term" value="F:catalytic activity"/>
    <property type="evidence" value="ECO:0007669"/>
    <property type="project" value="InterPro"/>
</dbReference>
<dbReference type="HOGENOM" id="CLU_025939_0_0_1"/>
<name>U1G0Q0_ENDPU</name>
<dbReference type="PROSITE" id="PS51747">
    <property type="entry name" value="CYT_DCMP_DEAMINASES_2"/>
    <property type="match status" value="1"/>
</dbReference>
<dbReference type="GeneID" id="19243200"/>
<dbReference type="OrthoDB" id="9972196at2759"/>
<dbReference type="RefSeq" id="XP_007803573.1">
    <property type="nucleotide sequence ID" value="XM_007805382.1"/>
</dbReference>
<accession>U1G0Q0</accession>
<dbReference type="AlphaFoldDB" id="U1G0Q0"/>
<reference evidence="4" key="1">
    <citation type="journal article" date="2014" name="BMC Genomics">
        <title>Genome characteristics reveal the impact of lichenization on lichen-forming fungus Endocarpon pusillum Hedwig (Verrucariales, Ascomycota).</title>
        <authorList>
            <person name="Wang Y.-Y."/>
            <person name="Liu B."/>
            <person name="Zhang X.-Y."/>
            <person name="Zhou Q.-M."/>
            <person name="Zhang T."/>
            <person name="Li H."/>
            <person name="Yu Y.-F."/>
            <person name="Zhang X.-L."/>
            <person name="Hao X.-Y."/>
            <person name="Wang M."/>
            <person name="Wang L."/>
            <person name="Wei J.-C."/>
        </authorList>
    </citation>
    <scope>NUCLEOTIDE SEQUENCE [LARGE SCALE GENOMIC DNA]</scope>
    <source>
        <strain evidence="4">Z07020 / HMAS-L-300199</strain>
    </source>
</reference>
<dbReference type="SUPFAM" id="SSF53927">
    <property type="entry name" value="Cytidine deaminase-like"/>
    <property type="match status" value="1"/>
</dbReference>
<dbReference type="eggNOG" id="ENOG502SDQ5">
    <property type="taxonomic scope" value="Eukaryota"/>
</dbReference>
<dbReference type="OMA" id="KRVFWTT"/>
<dbReference type="Proteomes" id="UP000019373">
    <property type="component" value="Unassembled WGS sequence"/>
</dbReference>
<evidence type="ECO:0000313" key="4">
    <source>
        <dbReference type="Proteomes" id="UP000019373"/>
    </source>
</evidence>
<organism evidence="3 4">
    <name type="scientific">Endocarpon pusillum (strain Z07020 / HMAS-L-300199)</name>
    <name type="common">Lichen-forming fungus</name>
    <dbReference type="NCBI Taxonomy" id="1263415"/>
    <lineage>
        <taxon>Eukaryota</taxon>
        <taxon>Fungi</taxon>
        <taxon>Dikarya</taxon>
        <taxon>Ascomycota</taxon>
        <taxon>Pezizomycotina</taxon>
        <taxon>Eurotiomycetes</taxon>
        <taxon>Chaetothyriomycetidae</taxon>
        <taxon>Verrucariales</taxon>
        <taxon>Verrucariaceae</taxon>
        <taxon>Endocarpon</taxon>
    </lineage>
</organism>
<dbReference type="InterPro" id="IPR002125">
    <property type="entry name" value="CMP_dCMP_dom"/>
</dbReference>
<dbReference type="InterPro" id="IPR016193">
    <property type="entry name" value="Cytidine_deaminase-like"/>
</dbReference>
<evidence type="ECO:0000256" key="1">
    <source>
        <dbReference type="SAM" id="MobiDB-lite"/>
    </source>
</evidence>
<dbReference type="Gene3D" id="3.40.140.10">
    <property type="entry name" value="Cytidine Deaminase, domain 2"/>
    <property type="match status" value="1"/>
</dbReference>
<protein>
    <recommendedName>
        <fullName evidence="2">CMP/dCMP-type deaminase domain-containing protein</fullName>
    </recommendedName>
</protein>
<sequence>MSPRQDTYLSLCLEQASKSPLHYRHGCIIVRGGKVIGRGFNHYRPGFNGGALKNGRSKTASDMLVQQKPQQKPKQKNKFNRRDEDLHACGGRADAHMALSMHAEMMAIRSALSLSSHPSGASARSNAWYETPCFRSPGLESARQQRRLEGRSSPVASQHRKTCGVLNPIYVDSSKLNNNAPNQPGHNPTTDQKTNEKKTNEKKNPSTAPRQYEVGQYLYEDHIQEENPVRLAKSKQRRCTPGGAPHQDQGPMLVPAAKTLPKARKLPQRLDSRLNGADLYVVRQAWQHRSMKRNSQPELKQDDALSSIRSDLSETLSAPCSPKGPLSLHDELKCSAPPPPKLALQEGSQCEPQFSATSSRPCYRCILYMEWAGIRRVFWTNEDEYWEGGKVRDLVDALGLNQASNGASEDTSAGIFITKHEILMMRRQMGDHQGQKGR</sequence>
<gene>
    <name evidence="3" type="ORF">EPUS_08350</name>
</gene>
<feature type="domain" description="CMP/dCMP-type deaminase" evidence="2">
    <location>
        <begin position="3"/>
        <end position="174"/>
    </location>
</feature>
<evidence type="ECO:0000313" key="3">
    <source>
        <dbReference type="EMBL" id="ERF70792.1"/>
    </source>
</evidence>